<dbReference type="EMBL" id="CAJPVJ010004763">
    <property type="protein sequence ID" value="CAG2168896.1"/>
    <property type="molecule type" value="Genomic_DNA"/>
</dbReference>
<accession>A0A7R9QML1</accession>
<dbReference type="AlphaFoldDB" id="A0A7R9QML1"/>
<sequence length="121" mass="13730">MNKIVLICLLITLSTLFISNVSANYSEEDIKNMKMIFCGTCKDEAVRKDLMNYAKCATKLFPEITQKVMAIRAAKKDDIDGCFTDVMALFQDFMKTNPDASKKGEECFHANVKMEDLKNCH</sequence>
<organism evidence="2">
    <name type="scientific">Oppiella nova</name>
    <dbReference type="NCBI Taxonomy" id="334625"/>
    <lineage>
        <taxon>Eukaryota</taxon>
        <taxon>Metazoa</taxon>
        <taxon>Ecdysozoa</taxon>
        <taxon>Arthropoda</taxon>
        <taxon>Chelicerata</taxon>
        <taxon>Arachnida</taxon>
        <taxon>Acari</taxon>
        <taxon>Acariformes</taxon>
        <taxon>Sarcoptiformes</taxon>
        <taxon>Oribatida</taxon>
        <taxon>Brachypylina</taxon>
        <taxon>Oppioidea</taxon>
        <taxon>Oppiidae</taxon>
        <taxon>Oppiella</taxon>
    </lineage>
</organism>
<keyword evidence="1" id="KW-0732">Signal</keyword>
<dbReference type="EMBL" id="OC919588">
    <property type="protein sequence ID" value="CAD7651600.1"/>
    <property type="molecule type" value="Genomic_DNA"/>
</dbReference>
<dbReference type="Proteomes" id="UP000728032">
    <property type="component" value="Unassembled WGS sequence"/>
</dbReference>
<keyword evidence="3" id="KW-1185">Reference proteome</keyword>
<reference evidence="2" key="1">
    <citation type="submission" date="2020-11" db="EMBL/GenBank/DDBJ databases">
        <authorList>
            <person name="Tran Van P."/>
        </authorList>
    </citation>
    <scope>NUCLEOTIDE SEQUENCE</scope>
</reference>
<evidence type="ECO:0000256" key="1">
    <source>
        <dbReference type="SAM" id="SignalP"/>
    </source>
</evidence>
<feature type="signal peptide" evidence="1">
    <location>
        <begin position="1"/>
        <end position="23"/>
    </location>
</feature>
<dbReference type="OrthoDB" id="6486834at2759"/>
<proteinExistence type="predicted"/>
<evidence type="ECO:0000313" key="2">
    <source>
        <dbReference type="EMBL" id="CAD7651600.1"/>
    </source>
</evidence>
<gene>
    <name evidence="2" type="ORF">ONB1V03_LOCUS8380</name>
</gene>
<protein>
    <submittedName>
        <fullName evidence="2">Uncharacterized protein</fullName>
    </submittedName>
</protein>
<feature type="chain" id="PRO_5036403819" evidence="1">
    <location>
        <begin position="24"/>
        <end position="121"/>
    </location>
</feature>
<name>A0A7R9QML1_9ACAR</name>
<evidence type="ECO:0000313" key="3">
    <source>
        <dbReference type="Proteomes" id="UP000728032"/>
    </source>
</evidence>